<keyword evidence="3" id="KW-1185">Reference proteome</keyword>
<evidence type="ECO:0000313" key="2">
    <source>
        <dbReference type="EMBL" id="KAJ8310455.1"/>
    </source>
</evidence>
<feature type="region of interest" description="Disordered" evidence="1">
    <location>
        <begin position="230"/>
        <end position="255"/>
    </location>
</feature>
<dbReference type="Proteomes" id="UP001217089">
    <property type="component" value="Unassembled WGS sequence"/>
</dbReference>
<evidence type="ECO:0000256" key="1">
    <source>
        <dbReference type="SAM" id="MobiDB-lite"/>
    </source>
</evidence>
<name>A0ABQ9F4B6_TEGGR</name>
<dbReference type="EMBL" id="JARBDR010000640">
    <property type="protein sequence ID" value="KAJ8310455.1"/>
    <property type="molecule type" value="Genomic_DNA"/>
</dbReference>
<evidence type="ECO:0000313" key="3">
    <source>
        <dbReference type="Proteomes" id="UP001217089"/>
    </source>
</evidence>
<comment type="caution">
    <text evidence="2">The sequence shown here is derived from an EMBL/GenBank/DDBJ whole genome shotgun (WGS) entry which is preliminary data.</text>
</comment>
<proteinExistence type="predicted"/>
<feature type="compositionally biased region" description="Polar residues" evidence="1">
    <location>
        <begin position="237"/>
        <end position="251"/>
    </location>
</feature>
<organism evidence="2 3">
    <name type="scientific">Tegillarca granosa</name>
    <name type="common">Malaysian cockle</name>
    <name type="synonym">Anadara granosa</name>
    <dbReference type="NCBI Taxonomy" id="220873"/>
    <lineage>
        <taxon>Eukaryota</taxon>
        <taxon>Metazoa</taxon>
        <taxon>Spiralia</taxon>
        <taxon>Lophotrochozoa</taxon>
        <taxon>Mollusca</taxon>
        <taxon>Bivalvia</taxon>
        <taxon>Autobranchia</taxon>
        <taxon>Pteriomorphia</taxon>
        <taxon>Arcoida</taxon>
        <taxon>Arcoidea</taxon>
        <taxon>Arcidae</taxon>
        <taxon>Tegillarca</taxon>
    </lineage>
</organism>
<reference evidence="2 3" key="1">
    <citation type="submission" date="2022-12" db="EMBL/GenBank/DDBJ databases">
        <title>Chromosome-level genome of Tegillarca granosa.</title>
        <authorList>
            <person name="Kim J."/>
        </authorList>
    </citation>
    <scope>NUCLEOTIDE SEQUENCE [LARGE SCALE GENOMIC DNA]</scope>
    <source>
        <strain evidence="2">Teg-2019</strain>
        <tissue evidence="2">Adductor muscle</tissue>
    </source>
</reference>
<accession>A0ABQ9F4B6</accession>
<sequence length="784" mass="86963">MEVTASNSSEIEDVLLSDDAFIASSTEIQTTSDIKTEDDMHIDSRFRFKAEPEERLPSLMQISRCEMSDTDSDIGDEKANLDTKIPISADSLPLFESSKDAEQVPNAPVNDWDKNKHLNLHMVDIMDNKSTKFESVLEDEDADYINKSSDNNSVSDLEEYWSLREHVDTINEETNLVNLLAQQQVSDNVCRTVVNELGIDSSNIVNEYAKHTESLQVCNEGDISETALSNHRKRSVGHSTNLSTNDTSVITPDSKAGEPINIEIRANNAMQSQSEIHGFNKGLGNLNSTNEATQAEVKVNVRDIASKWQMYKRPNKINNEQEQTPVRKQQDESCGVKAGSNEPVCLKSAAANENSKPNKGRVPPKTLPKPVMKTTKQLLESNDVALVTNLLVPSSSTQLDIDQTSTTCLHQDLGNEVKSQENQTQNEDYVPELKQENSDFKHVPKLSTDVVVSGMVKDQTENSYQNNDLDSVKTSCSGSSGMLSSANERVVESNDVVDALTSQNKSYLETDNKLLSGPEDVDDKSPQIALLSDEPAKIESGDDTATKTESCELKQLSGVKTSEMQSQLSDVETKSRVPVEQISEREGHTNAICLNDNQNSKVDKRSGNKFMKPDNKFGLTKSLMAAKPYVKTEADINKMPDLDSELFQGGNLACPETSISTTIGSPKLKAIRIKQEVFPKEDTDDSSPTDNLISLREKDKTGRDAAQWISPIKEALYQLKKQENIEHGNYKPNVKFFISDSDDGYLGHSMDQKPMLANVDYKHDGGEAMYYPRSPGTVQKQFYL</sequence>
<gene>
    <name evidence="2" type="ORF">KUTeg_012320</name>
</gene>
<protein>
    <submittedName>
        <fullName evidence="2">Uncharacterized protein</fullName>
    </submittedName>
</protein>
<feature type="region of interest" description="Disordered" evidence="1">
    <location>
        <begin position="349"/>
        <end position="369"/>
    </location>
</feature>